<evidence type="ECO:0000313" key="1">
    <source>
        <dbReference type="EMBL" id="KAK5169783.1"/>
    </source>
</evidence>
<dbReference type="RefSeq" id="XP_064659129.1">
    <property type="nucleotide sequence ID" value="XM_064803004.1"/>
</dbReference>
<proteinExistence type="predicted"/>
<dbReference type="AlphaFoldDB" id="A0AAV9P9U6"/>
<organism evidence="1 2">
    <name type="scientific">Saxophila tyrrhenica</name>
    <dbReference type="NCBI Taxonomy" id="1690608"/>
    <lineage>
        <taxon>Eukaryota</taxon>
        <taxon>Fungi</taxon>
        <taxon>Dikarya</taxon>
        <taxon>Ascomycota</taxon>
        <taxon>Pezizomycotina</taxon>
        <taxon>Dothideomycetes</taxon>
        <taxon>Dothideomycetidae</taxon>
        <taxon>Mycosphaerellales</taxon>
        <taxon>Extremaceae</taxon>
        <taxon>Saxophila</taxon>
    </lineage>
</organism>
<gene>
    <name evidence="1" type="ORF">LTR77_005761</name>
</gene>
<name>A0AAV9P9U6_9PEZI</name>
<reference evidence="1 2" key="1">
    <citation type="submission" date="2023-08" db="EMBL/GenBank/DDBJ databases">
        <title>Black Yeasts Isolated from many extreme environments.</title>
        <authorList>
            <person name="Coleine C."/>
            <person name="Stajich J.E."/>
            <person name="Selbmann L."/>
        </authorList>
    </citation>
    <scope>NUCLEOTIDE SEQUENCE [LARGE SCALE GENOMIC DNA]</scope>
    <source>
        <strain evidence="1 2">CCFEE 5935</strain>
    </source>
</reference>
<protein>
    <submittedName>
        <fullName evidence="1">Uncharacterized protein</fullName>
    </submittedName>
</protein>
<evidence type="ECO:0000313" key="2">
    <source>
        <dbReference type="Proteomes" id="UP001337655"/>
    </source>
</evidence>
<dbReference type="GeneID" id="89927102"/>
<sequence>MSSIPPPFAPFDAARHTEANGLEKDVADFNRQYELIGAPWDEKPPERLDSISSQASQLRRRIDDFVNTSLGSWEPAFEVFIDHSLALTWKMKVMNDMLSNLKTSGKLASSKYSYPLVLSRSRAKARLRAGYSTPSYLHQDIPVTSKKQVFEQIQSCAQWRERSQGAIARAKQFSNVSPIHLRDERRSLELSQSNCRLRLQIAPSHDAEVRELTLLRVLVGKAKAIEKLCNGNNLRIASACCEAGWLAANAAGHPDPESLKLAGSKMMNFILVELLAHDLGLAAVREAQALQDIIMAENGVPLSGEAQAHALELYNLYPLEFLKDDLMNEADAVTETEQRGLKVTVEDADEDDAEDDLGDEVEEKCFI</sequence>
<dbReference type="EMBL" id="JAVRRT010000008">
    <property type="protein sequence ID" value="KAK5169783.1"/>
    <property type="molecule type" value="Genomic_DNA"/>
</dbReference>
<comment type="caution">
    <text evidence="1">The sequence shown here is derived from an EMBL/GenBank/DDBJ whole genome shotgun (WGS) entry which is preliminary data.</text>
</comment>
<dbReference type="Proteomes" id="UP001337655">
    <property type="component" value="Unassembled WGS sequence"/>
</dbReference>
<accession>A0AAV9P9U6</accession>
<keyword evidence="2" id="KW-1185">Reference proteome</keyword>